<feature type="region of interest" description="Disordered" evidence="1">
    <location>
        <begin position="175"/>
        <end position="197"/>
    </location>
</feature>
<feature type="compositionally biased region" description="Polar residues" evidence="1">
    <location>
        <begin position="677"/>
        <end position="709"/>
    </location>
</feature>
<dbReference type="Proteomes" id="UP001163823">
    <property type="component" value="Chromosome 6"/>
</dbReference>
<evidence type="ECO:0000259" key="2">
    <source>
        <dbReference type="PROSITE" id="PS50053"/>
    </source>
</evidence>
<gene>
    <name evidence="3" type="ORF">O6P43_016333</name>
</gene>
<dbReference type="KEGG" id="qsa:O6P43_016333"/>
<dbReference type="InterPro" id="IPR029071">
    <property type="entry name" value="Ubiquitin-like_domsf"/>
</dbReference>
<sequence>MAYQYSYEGSSTSNVPSESSGSAVQLNIKTLDSQIYSFHMDINMPVSVFKEKIANKIGLPVSQQRLIFRGKVLKDDHLLSEYHVENGHTLHLVERQPVQAQPSGTSSSETTGYNGNDAGSGGPRNRVGQISHSVVLGTFNVEDQGEGTVPDLSRVVGAVLNSIGIGSQTTANVATTAQSSPPNLHGQASQGNETEEMLAGSQNQAGNQAQSVQAFPSQPFQSLPQVVPIPLAAGAIPVPSLHVPIPDSLSTLSEFMNRMEQTFSQNGYRPNLSSTNARELPRVELPSSSQGLPTPEALSIVLCHAGRLLGGHAVAALSQIAGRLEQEGASSDSSVRSEIQTESMQIGLVMQHLGALLLELGRTVMTLRMGRSPAESVMNAGPAVYISPSGPNPIMAQPFPLQTSSLFGGSVRPSNSATFGPVGVGSATRHTDPVYYKEPLLHQLFQQLVQEQEMGKGDRVNAIMALALVLQDQHRSYLLEMSLQQLFHRSTGVAVASAAQSGLGVSVSQPPPDSVSLPSVISVVNSRIRNFFGNLQGDNVAPSGQVESTSQNSSVGSESRDAERDQHLHTMEGNRAGDSSVSLVSYTSENEGQKGQADSEKTCNNKETSVSSLKDYYSISSNEGSLSRSSGGGTISKSVDIAENAPCSSEKHNSTEGSNLPLGLGLGGLEHKRHGKQQNPLVKTANVGTSSSPLNGSEPSPGQFPSSDGQIGVGSVMSQESPQMTNTVNQIAQQVGSQDPGNMFAGMEGGQGGGSGGIDSLSMFQRMMPIVSQALSSGTNVSQPSPDIQPEWQAQYSDGILSRDDNPNDQSTQINLPSVVQRIEHLNQPGDVFSAVVANVFRLSGGGSASDDLVNDLCSDEGTGQCM</sequence>
<dbReference type="AlphaFoldDB" id="A0AAD7LYZ6"/>
<feature type="compositionally biased region" description="Polar residues" evidence="1">
    <location>
        <begin position="175"/>
        <end position="192"/>
    </location>
</feature>
<name>A0AAD7LYZ6_QUISA</name>
<dbReference type="PRINTS" id="PR00348">
    <property type="entry name" value="UBIQUITIN"/>
</dbReference>
<comment type="caution">
    <text evidence="3">The sequence shown here is derived from an EMBL/GenBank/DDBJ whole genome shotgun (WGS) entry which is preliminary data.</text>
</comment>
<feature type="region of interest" description="Disordered" evidence="1">
    <location>
        <begin position="95"/>
        <end position="127"/>
    </location>
</feature>
<feature type="region of interest" description="Disordered" evidence="1">
    <location>
        <begin position="646"/>
        <end position="715"/>
    </location>
</feature>
<dbReference type="PROSITE" id="PS50053">
    <property type="entry name" value="UBIQUITIN_2"/>
    <property type="match status" value="1"/>
</dbReference>
<dbReference type="FunFam" id="3.10.20.90:FF:000154">
    <property type="entry name" value="Large proline-rich protein BAG6"/>
    <property type="match status" value="1"/>
</dbReference>
<feature type="region of interest" description="Disordered" evidence="1">
    <location>
        <begin position="539"/>
        <end position="564"/>
    </location>
</feature>
<reference evidence="3" key="1">
    <citation type="journal article" date="2023" name="Science">
        <title>Elucidation of the pathway for biosynthesis of saponin adjuvants from the soapbark tree.</title>
        <authorList>
            <person name="Reed J."/>
            <person name="Orme A."/>
            <person name="El-Demerdash A."/>
            <person name="Owen C."/>
            <person name="Martin L.B.B."/>
            <person name="Misra R.C."/>
            <person name="Kikuchi S."/>
            <person name="Rejzek M."/>
            <person name="Martin A.C."/>
            <person name="Harkess A."/>
            <person name="Leebens-Mack J."/>
            <person name="Louveau T."/>
            <person name="Stephenson M.J."/>
            <person name="Osbourn A."/>
        </authorList>
    </citation>
    <scope>NUCLEOTIDE SEQUENCE</scope>
    <source>
        <strain evidence="3">S10</strain>
    </source>
</reference>
<dbReference type="PANTHER" id="PTHR15204">
    <property type="entry name" value="LARGE PROLINE-RICH PROTEIN BAG6"/>
    <property type="match status" value="1"/>
</dbReference>
<dbReference type="PANTHER" id="PTHR15204:SF5">
    <property type="entry name" value="LARGE PROLINE-RICH PROTEIN BAG6 ISOFORM X1"/>
    <property type="match status" value="1"/>
</dbReference>
<dbReference type="Pfam" id="PF00240">
    <property type="entry name" value="ubiquitin"/>
    <property type="match status" value="1"/>
</dbReference>
<dbReference type="InterPro" id="IPR000626">
    <property type="entry name" value="Ubiquitin-like_dom"/>
</dbReference>
<dbReference type="GO" id="GO:0031593">
    <property type="term" value="F:polyubiquitin modification-dependent protein binding"/>
    <property type="evidence" value="ECO:0007669"/>
    <property type="project" value="TreeGrafter"/>
</dbReference>
<feature type="region of interest" description="Disordered" evidence="1">
    <location>
        <begin position="1"/>
        <end position="20"/>
    </location>
</feature>
<dbReference type="Gene3D" id="3.10.20.90">
    <property type="entry name" value="Phosphatidylinositol 3-kinase Catalytic Subunit, Chain A, domain 1"/>
    <property type="match status" value="1"/>
</dbReference>
<organism evidence="3 4">
    <name type="scientific">Quillaja saponaria</name>
    <name type="common">Soap bark tree</name>
    <dbReference type="NCBI Taxonomy" id="32244"/>
    <lineage>
        <taxon>Eukaryota</taxon>
        <taxon>Viridiplantae</taxon>
        <taxon>Streptophyta</taxon>
        <taxon>Embryophyta</taxon>
        <taxon>Tracheophyta</taxon>
        <taxon>Spermatophyta</taxon>
        <taxon>Magnoliopsida</taxon>
        <taxon>eudicotyledons</taxon>
        <taxon>Gunneridae</taxon>
        <taxon>Pentapetalae</taxon>
        <taxon>rosids</taxon>
        <taxon>fabids</taxon>
        <taxon>Fabales</taxon>
        <taxon>Quillajaceae</taxon>
        <taxon>Quillaja</taxon>
    </lineage>
</organism>
<feature type="compositionally biased region" description="Polar residues" evidence="1">
    <location>
        <begin position="545"/>
        <end position="557"/>
    </location>
</feature>
<evidence type="ECO:0000256" key="1">
    <source>
        <dbReference type="SAM" id="MobiDB-lite"/>
    </source>
</evidence>
<dbReference type="SUPFAM" id="SSF54236">
    <property type="entry name" value="Ubiquitin-like"/>
    <property type="match status" value="1"/>
</dbReference>
<evidence type="ECO:0000313" key="3">
    <source>
        <dbReference type="EMBL" id="KAJ7966936.1"/>
    </source>
</evidence>
<accession>A0AAD7LYZ6</accession>
<dbReference type="GO" id="GO:0036503">
    <property type="term" value="P:ERAD pathway"/>
    <property type="evidence" value="ECO:0007669"/>
    <property type="project" value="TreeGrafter"/>
</dbReference>
<keyword evidence="4" id="KW-1185">Reference proteome</keyword>
<feature type="compositionally biased region" description="Polar residues" evidence="1">
    <location>
        <begin position="7"/>
        <end position="20"/>
    </location>
</feature>
<dbReference type="SMART" id="SM00213">
    <property type="entry name" value="UBQ"/>
    <property type="match status" value="1"/>
</dbReference>
<evidence type="ECO:0000313" key="4">
    <source>
        <dbReference type="Proteomes" id="UP001163823"/>
    </source>
</evidence>
<proteinExistence type="predicted"/>
<feature type="domain" description="Ubiquitin-like" evidence="2">
    <location>
        <begin position="24"/>
        <end position="97"/>
    </location>
</feature>
<dbReference type="GO" id="GO:0071818">
    <property type="term" value="C:BAT3 complex"/>
    <property type="evidence" value="ECO:0007669"/>
    <property type="project" value="TreeGrafter"/>
</dbReference>
<protein>
    <submittedName>
        <fullName evidence="3">Large proline-rich protein BAG6</fullName>
    </submittedName>
</protein>
<feature type="compositionally biased region" description="Polar residues" evidence="1">
    <location>
        <begin position="98"/>
        <end position="114"/>
    </location>
</feature>
<feature type="region of interest" description="Disordered" evidence="1">
    <location>
        <begin position="585"/>
        <end position="610"/>
    </location>
</feature>
<dbReference type="EMBL" id="JARAOO010000006">
    <property type="protein sequence ID" value="KAJ7966936.1"/>
    <property type="molecule type" value="Genomic_DNA"/>
</dbReference>
<dbReference type="InterPro" id="IPR019956">
    <property type="entry name" value="Ubiquitin_dom"/>
</dbReference>
<dbReference type="GO" id="GO:0051787">
    <property type="term" value="F:misfolded protein binding"/>
    <property type="evidence" value="ECO:0007669"/>
    <property type="project" value="TreeGrafter"/>
</dbReference>
<dbReference type="CDD" id="cd17039">
    <property type="entry name" value="Ubl_ubiquitin_like"/>
    <property type="match status" value="1"/>
</dbReference>